<feature type="transmembrane region" description="Helical" evidence="1">
    <location>
        <begin position="48"/>
        <end position="69"/>
    </location>
</feature>
<keyword evidence="1" id="KW-0812">Transmembrane</keyword>
<name>A0A174S182_BACUN</name>
<reference evidence="2 3" key="1">
    <citation type="submission" date="2015-09" db="EMBL/GenBank/DDBJ databases">
        <authorList>
            <consortium name="Pathogen Informatics"/>
        </authorList>
    </citation>
    <scope>NUCLEOTIDE SEQUENCE [LARGE SCALE GENOMIC DNA]</scope>
    <source>
        <strain evidence="2 3">2789STDY5834898</strain>
    </source>
</reference>
<protein>
    <submittedName>
        <fullName evidence="2">Uncharacterized protein</fullName>
    </submittedName>
</protein>
<keyword evidence="1" id="KW-1133">Transmembrane helix</keyword>
<dbReference type="RefSeq" id="WP_057253791.1">
    <property type="nucleotide sequence ID" value="NZ_CZAO01000012.1"/>
</dbReference>
<dbReference type="AlphaFoldDB" id="A0A174S182"/>
<accession>A0A174S182</accession>
<gene>
    <name evidence="2" type="ORF">ERS852510_02654</name>
</gene>
<evidence type="ECO:0000313" key="2">
    <source>
        <dbReference type="EMBL" id="CUP91583.1"/>
    </source>
</evidence>
<dbReference type="Proteomes" id="UP000095766">
    <property type="component" value="Unassembled WGS sequence"/>
</dbReference>
<organism evidence="2 3">
    <name type="scientific">Bacteroides uniformis</name>
    <dbReference type="NCBI Taxonomy" id="820"/>
    <lineage>
        <taxon>Bacteria</taxon>
        <taxon>Pseudomonadati</taxon>
        <taxon>Bacteroidota</taxon>
        <taxon>Bacteroidia</taxon>
        <taxon>Bacteroidales</taxon>
        <taxon>Bacteroidaceae</taxon>
        <taxon>Bacteroides</taxon>
    </lineage>
</organism>
<evidence type="ECO:0000256" key="1">
    <source>
        <dbReference type="SAM" id="Phobius"/>
    </source>
</evidence>
<proteinExistence type="predicted"/>
<evidence type="ECO:0000313" key="3">
    <source>
        <dbReference type="Proteomes" id="UP000095766"/>
    </source>
</evidence>
<feature type="transmembrane region" description="Helical" evidence="1">
    <location>
        <begin position="16"/>
        <end position="41"/>
    </location>
</feature>
<dbReference type="EMBL" id="CZAO01000012">
    <property type="protein sequence ID" value="CUP91583.1"/>
    <property type="molecule type" value="Genomic_DNA"/>
</dbReference>
<keyword evidence="1" id="KW-0472">Membrane</keyword>
<sequence length="70" mass="7627">MKLQTVENICKQAASLALLVGICLLYSKGIVPVCTILLLLFSGAVISLFFRTFSLIVKIILILIISNLFA</sequence>